<organism evidence="2 3">
    <name type="scientific">Yersinia mollaretii</name>
    <dbReference type="NCBI Taxonomy" id="33060"/>
    <lineage>
        <taxon>Bacteria</taxon>
        <taxon>Pseudomonadati</taxon>
        <taxon>Pseudomonadota</taxon>
        <taxon>Gammaproteobacteria</taxon>
        <taxon>Enterobacterales</taxon>
        <taxon>Yersiniaceae</taxon>
        <taxon>Yersinia</taxon>
    </lineage>
</organism>
<evidence type="ECO:0000256" key="1">
    <source>
        <dbReference type="SAM" id="MobiDB-lite"/>
    </source>
</evidence>
<dbReference type="AlphaFoldDB" id="A0AA44I0L3"/>
<evidence type="ECO:0000313" key="3">
    <source>
        <dbReference type="Proteomes" id="UP000712947"/>
    </source>
</evidence>
<sequence length="201" mass="22463">MASEIDICNIALSRIGNSRTINGLNEQSKEAAVCSLHYEPCRDSVLSDFPWNFAMKRVALADLGNPPPDWMYSYRYPTDCMRIIEIMVPGIRFPTSAMRPTYEVASDLDGTGKLLLTNQNDAWLRYVGRVTDVNMFDALFRDALSWRIAAEIAMPLAASGDLGNKAFKMYDNMILSAGSRSMNESQEPVPPDSEFTMARLS</sequence>
<name>A0AA44I0L3_YERMO</name>
<dbReference type="Proteomes" id="UP000712947">
    <property type="component" value="Unassembled WGS sequence"/>
</dbReference>
<comment type="caution">
    <text evidence="2">The sequence shown here is derived from an EMBL/GenBank/DDBJ whole genome shotgun (WGS) entry which is preliminary data.</text>
</comment>
<gene>
    <name evidence="2" type="ORF">HB991_13565</name>
</gene>
<accession>A0AA44I0L3</accession>
<protein>
    <submittedName>
        <fullName evidence="2">Uncharacterized protein</fullName>
    </submittedName>
</protein>
<evidence type="ECO:0000313" key="2">
    <source>
        <dbReference type="EMBL" id="NIL23532.1"/>
    </source>
</evidence>
<dbReference type="RefSeq" id="WP_167311753.1">
    <property type="nucleotide sequence ID" value="NZ_CAWPGR010000006.1"/>
</dbReference>
<dbReference type="EMBL" id="JAASAI010000014">
    <property type="protein sequence ID" value="NIL23532.1"/>
    <property type="molecule type" value="Genomic_DNA"/>
</dbReference>
<reference evidence="2" key="1">
    <citation type="submission" date="2020-03" db="EMBL/GenBank/DDBJ databases">
        <authorList>
            <person name="Kislichkina A."/>
            <person name="Dentovskaya S."/>
            <person name="Shaikhutdinov R."/>
            <person name="Ivanov S."/>
            <person name="Sizova A."/>
            <person name="Solomentsev V."/>
            <person name="Bogun A."/>
        </authorList>
    </citation>
    <scope>NUCLEOTIDE SEQUENCE</scope>
    <source>
        <strain evidence="2">SCPM-O-B-7610</strain>
    </source>
</reference>
<feature type="region of interest" description="Disordered" evidence="1">
    <location>
        <begin position="180"/>
        <end position="201"/>
    </location>
</feature>
<proteinExistence type="predicted"/>